<feature type="compositionally biased region" description="Low complexity" evidence="5">
    <location>
        <begin position="479"/>
        <end position="499"/>
    </location>
</feature>
<gene>
    <name evidence="8" type="ORF">Vbra_9353</name>
</gene>
<reference evidence="8 9" key="1">
    <citation type="submission" date="2014-11" db="EMBL/GenBank/DDBJ databases">
        <authorList>
            <person name="Zhu J."/>
            <person name="Qi W."/>
            <person name="Song R."/>
        </authorList>
    </citation>
    <scope>NUCLEOTIDE SEQUENCE [LARGE SCALE GENOMIC DNA]</scope>
</reference>
<evidence type="ECO:0008006" key="10">
    <source>
        <dbReference type="Google" id="ProtNLM"/>
    </source>
</evidence>
<evidence type="ECO:0000259" key="6">
    <source>
        <dbReference type="Pfam" id="PF09734"/>
    </source>
</evidence>
<keyword evidence="4" id="KW-0539">Nucleus</keyword>
<evidence type="ECO:0000256" key="3">
    <source>
        <dbReference type="ARBA" id="ARBA00023163"/>
    </source>
</evidence>
<dbReference type="VEuPathDB" id="CryptoDB:Vbra_9353"/>
<dbReference type="AlphaFoldDB" id="A0A0G4FMI6"/>
<comment type="subcellular location">
    <subcellularLocation>
        <location evidence="1">Nucleus</location>
    </subcellularLocation>
</comment>
<dbReference type="GO" id="GO:0005634">
    <property type="term" value="C:nucleus"/>
    <property type="evidence" value="ECO:0007669"/>
    <property type="project" value="UniProtKB-SubCell"/>
</dbReference>
<dbReference type="GO" id="GO:0006384">
    <property type="term" value="P:transcription initiation at RNA polymerase III promoter"/>
    <property type="evidence" value="ECO:0007669"/>
    <property type="project" value="InterPro"/>
</dbReference>
<feature type="compositionally biased region" description="Low complexity" evidence="5">
    <location>
        <begin position="635"/>
        <end position="650"/>
    </location>
</feature>
<evidence type="ECO:0000256" key="2">
    <source>
        <dbReference type="ARBA" id="ARBA00023125"/>
    </source>
</evidence>
<feature type="region of interest" description="Disordered" evidence="5">
    <location>
        <begin position="589"/>
        <end position="672"/>
    </location>
</feature>
<dbReference type="EMBL" id="CDMY01000464">
    <property type="protein sequence ID" value="CEM15051.1"/>
    <property type="molecule type" value="Genomic_DNA"/>
</dbReference>
<dbReference type="InterPro" id="IPR041499">
    <property type="entry name" value="Tfc1/Sfc1_N"/>
</dbReference>
<dbReference type="PANTHER" id="PTHR13230:SF5">
    <property type="entry name" value="GENERAL TRANSCRIPTION FACTOR 3C POLYPEPTIDE 5"/>
    <property type="match status" value="1"/>
</dbReference>
<evidence type="ECO:0000256" key="5">
    <source>
        <dbReference type="SAM" id="MobiDB-lite"/>
    </source>
</evidence>
<dbReference type="InterPro" id="IPR042536">
    <property type="entry name" value="TFIIIC_tauA_Sfc1"/>
</dbReference>
<organism evidence="8 9">
    <name type="scientific">Vitrella brassicaformis (strain CCMP3155)</name>
    <dbReference type="NCBI Taxonomy" id="1169540"/>
    <lineage>
        <taxon>Eukaryota</taxon>
        <taxon>Sar</taxon>
        <taxon>Alveolata</taxon>
        <taxon>Colpodellida</taxon>
        <taxon>Vitrellaceae</taxon>
        <taxon>Vitrella</taxon>
    </lineage>
</organism>
<dbReference type="OMA" id="YIPPPFF"/>
<feature type="compositionally biased region" description="Basic residues" evidence="5">
    <location>
        <begin position="599"/>
        <end position="611"/>
    </location>
</feature>
<accession>A0A0G4FMI6</accession>
<dbReference type="Gene3D" id="3.30.200.160">
    <property type="entry name" value="TFIIIC, subcomplex tauA, subunit Sfc1, barrel domain"/>
    <property type="match status" value="1"/>
</dbReference>
<dbReference type="Proteomes" id="UP000041254">
    <property type="component" value="Unassembled WGS sequence"/>
</dbReference>
<dbReference type="Pfam" id="PF09734">
    <property type="entry name" value="Tau95"/>
    <property type="match status" value="1"/>
</dbReference>
<evidence type="ECO:0000259" key="7">
    <source>
        <dbReference type="Pfam" id="PF17682"/>
    </source>
</evidence>
<feature type="compositionally biased region" description="Basic residues" evidence="5">
    <location>
        <begin position="275"/>
        <end position="284"/>
    </location>
</feature>
<feature type="region of interest" description="Disordered" evidence="5">
    <location>
        <begin position="467"/>
        <end position="506"/>
    </location>
</feature>
<sequence>MDDSLMEDVAPAAPSAHHTGQAINGDTHMPQAPEPGPAAPAAAAAAAAAASPSPVAPTRPPPGPPLPEFIRIEVPGTVQDPQAVIKAMGGEDEISAAVRDDDPDRPLSIRLGENDRFATPVPSRHCDTSDLLVRVRRRKYADGRQEIVNFQPVGYVTRAYRFRALADFYFTPPETARSRPVLDLDDIRIPEDEMAFFRPPYFSKLYDSFDFQLPEEPPPAAAKAKAKAKAAAAKAEGEAAPAAAAAAAAAGDEGEGAMEMVKEEPEEMNPEAKKKPSGRGARRTFARKWAEATPAIEQEEGEASPPAAAATAAAATPAGGEGREVADTSTAVVPAPSAAKDKKAQVQLVFLAKFSDQGIPARPSDIDFKPGAAVSEIVARLFEEKPIWLRPQVDYFARARLREKEPLTGVSDWSLRRVIAYHSYSWQDGPWRLALCRWGYDPRQDPEGRFFQVIDFRDPYFRSTAYNPQQEKTKGKPSAAAAAAAAVAGGQEGQEGQQEGAEEKEPTFEQLMRFQVPPKMMNQMYILGDIDDAPLQKVLKEAQLLQQPKIDTGWFDKKTLTQIRNHLKLKSQRMRDRLLSEVPRGVAMERQQTISTKRILQRKAASSKRRTSSAGSRSRSAKGRGKKDEQHHQQQQEAGQPEQEASQQQEGQGGEGAGDGDGPEMDNTLDMR</sequence>
<dbReference type="PANTHER" id="PTHR13230">
    <property type="entry name" value="GENERAL TRANSCRIPTION FACTOR IIIC, POLYPEPTIDE 5"/>
    <property type="match status" value="1"/>
</dbReference>
<feature type="domain" description="Transcription factor IIIC subunit Tfc1/Sfc1 triple barrel" evidence="7">
    <location>
        <begin position="71"/>
        <end position="170"/>
    </location>
</feature>
<feature type="compositionally biased region" description="Pro residues" evidence="5">
    <location>
        <begin position="54"/>
        <end position="65"/>
    </location>
</feature>
<feature type="region of interest" description="Disordered" evidence="5">
    <location>
        <begin position="245"/>
        <end position="284"/>
    </location>
</feature>
<feature type="region of interest" description="Disordered" evidence="5">
    <location>
        <begin position="1"/>
        <end position="65"/>
    </location>
</feature>
<evidence type="ECO:0000256" key="4">
    <source>
        <dbReference type="ARBA" id="ARBA00023242"/>
    </source>
</evidence>
<dbReference type="STRING" id="1169540.A0A0G4FMI6"/>
<dbReference type="GO" id="GO:0001002">
    <property type="term" value="F:RNA polymerase III type 1 promoter sequence-specific DNA binding"/>
    <property type="evidence" value="ECO:0007669"/>
    <property type="project" value="TreeGrafter"/>
</dbReference>
<dbReference type="InterPro" id="IPR019136">
    <property type="entry name" value="TF_IIIC_su-5_HTH"/>
</dbReference>
<name>A0A0G4FMI6_VITBC</name>
<proteinExistence type="predicted"/>
<evidence type="ECO:0000313" key="8">
    <source>
        <dbReference type="EMBL" id="CEM15051.1"/>
    </source>
</evidence>
<feature type="compositionally biased region" description="Low complexity" evidence="5">
    <location>
        <begin position="303"/>
        <end position="318"/>
    </location>
</feature>
<evidence type="ECO:0000256" key="1">
    <source>
        <dbReference type="ARBA" id="ARBA00004123"/>
    </source>
</evidence>
<dbReference type="Pfam" id="PF17682">
    <property type="entry name" value="Tau95_N"/>
    <property type="match status" value="1"/>
</dbReference>
<keyword evidence="3" id="KW-0804">Transcription</keyword>
<feature type="domain" description="Transcription factor IIIC subunit 5 HTH" evidence="6">
    <location>
        <begin position="370"/>
        <end position="457"/>
    </location>
</feature>
<dbReference type="PhylomeDB" id="A0A0G4FMI6"/>
<dbReference type="GO" id="GO:0001003">
    <property type="term" value="F:RNA polymerase III type 2 promoter sequence-specific DNA binding"/>
    <property type="evidence" value="ECO:0007669"/>
    <property type="project" value="TreeGrafter"/>
</dbReference>
<feature type="compositionally biased region" description="Low complexity" evidence="5">
    <location>
        <begin position="39"/>
        <end position="53"/>
    </location>
</feature>
<dbReference type="InParanoid" id="A0A0G4FMI6"/>
<protein>
    <recommendedName>
        <fullName evidence="10">Transcription factor IIIC subunit 5 HTH domain-containing protein</fullName>
    </recommendedName>
</protein>
<feature type="region of interest" description="Disordered" evidence="5">
    <location>
        <begin position="296"/>
        <end position="328"/>
    </location>
</feature>
<evidence type="ECO:0000313" key="9">
    <source>
        <dbReference type="Proteomes" id="UP000041254"/>
    </source>
</evidence>
<feature type="compositionally biased region" description="Gly residues" evidence="5">
    <location>
        <begin position="651"/>
        <end position="660"/>
    </location>
</feature>
<dbReference type="GO" id="GO:0000127">
    <property type="term" value="C:transcription factor TFIIIC complex"/>
    <property type="evidence" value="ECO:0007669"/>
    <property type="project" value="InterPro"/>
</dbReference>
<dbReference type="InterPro" id="IPR040454">
    <property type="entry name" value="TF_IIIC_Tfc1/Sfc1"/>
</dbReference>
<dbReference type="OrthoDB" id="5598268at2759"/>
<keyword evidence="2" id="KW-0238">DNA-binding</keyword>
<keyword evidence="9" id="KW-1185">Reference proteome</keyword>